<evidence type="ECO:0000256" key="5">
    <source>
        <dbReference type="ARBA" id="ARBA00023251"/>
    </source>
</evidence>
<dbReference type="GO" id="GO:0043190">
    <property type="term" value="C:ATP-binding cassette (ABC) transporter complex"/>
    <property type="evidence" value="ECO:0007669"/>
    <property type="project" value="InterPro"/>
</dbReference>
<dbReference type="EMBL" id="FMCU01000004">
    <property type="protein sequence ID" value="SCF04162.1"/>
    <property type="molecule type" value="Genomic_DNA"/>
</dbReference>
<keyword evidence="5" id="KW-0046">Antibiotic resistance</keyword>
<dbReference type="InterPro" id="IPR047817">
    <property type="entry name" value="ABC2_TM_bact-type"/>
</dbReference>
<feature type="transmembrane region" description="Helical" evidence="6">
    <location>
        <begin position="169"/>
        <end position="199"/>
    </location>
</feature>
<organism evidence="9 10">
    <name type="scientific">Micromonospora matsumotoense</name>
    <dbReference type="NCBI Taxonomy" id="121616"/>
    <lineage>
        <taxon>Bacteria</taxon>
        <taxon>Bacillati</taxon>
        <taxon>Actinomycetota</taxon>
        <taxon>Actinomycetes</taxon>
        <taxon>Micromonosporales</taxon>
        <taxon>Micromonosporaceae</taxon>
        <taxon>Micromonospora</taxon>
    </lineage>
</organism>
<sequence length="291" mass="30233">MTPLTGPRLHPRPAPPAAGPAPRLGPAAGGRAVLALARRDLGERQLIRLPLLLDLVFGVVNLLVFLFISRVLTPPEAHRLLGATTYFDFVAVGITFMLVLQAASTQLTSRVTREQRGGTLELLAAQPVPASALAVGTAAYPFLLALLRAGFYLVLLHALFGLHTARADWWGVVTVLVAGSAAMMGIGIGLTAFAVAVGYGESAARLLIVGLSFLSGTYFPVAALPGVLPTLTAVLPSRIALDGLRAALSGGAWAASALTLLAATVLLLPLSTWVFGRALRIAAARGTLTRD</sequence>
<keyword evidence="6" id="KW-0813">Transport</keyword>
<keyword evidence="6" id="KW-1003">Cell membrane</keyword>
<dbReference type="InterPro" id="IPR013525">
    <property type="entry name" value="ABC2_TM"/>
</dbReference>
<evidence type="ECO:0000313" key="10">
    <source>
        <dbReference type="Proteomes" id="UP000198797"/>
    </source>
</evidence>
<accession>A0A1C4X6V4</accession>
<evidence type="ECO:0000256" key="4">
    <source>
        <dbReference type="ARBA" id="ARBA00023136"/>
    </source>
</evidence>
<dbReference type="PANTHER" id="PTHR43229:SF2">
    <property type="entry name" value="NODULATION PROTEIN J"/>
    <property type="match status" value="1"/>
</dbReference>
<dbReference type="PROSITE" id="PS51012">
    <property type="entry name" value="ABC_TM2"/>
    <property type="match status" value="1"/>
</dbReference>
<evidence type="ECO:0000313" key="9">
    <source>
        <dbReference type="EMBL" id="SCF04162.1"/>
    </source>
</evidence>
<dbReference type="RefSeq" id="WP_091243277.1">
    <property type="nucleotide sequence ID" value="NZ_FMCU01000004.1"/>
</dbReference>
<keyword evidence="4 6" id="KW-0472">Membrane</keyword>
<feature type="domain" description="ABC transmembrane type-2" evidence="8">
    <location>
        <begin position="49"/>
        <end position="278"/>
    </location>
</feature>
<dbReference type="AlphaFoldDB" id="A0A1C4X6V4"/>
<comment type="similarity">
    <text evidence="6">Belongs to the ABC-2 integral membrane protein family.</text>
</comment>
<feature type="transmembrane region" description="Helical" evidence="6">
    <location>
        <begin position="46"/>
        <end position="68"/>
    </location>
</feature>
<evidence type="ECO:0000259" key="8">
    <source>
        <dbReference type="PROSITE" id="PS51012"/>
    </source>
</evidence>
<dbReference type="STRING" id="121616.GA0070216_104178"/>
<dbReference type="InterPro" id="IPR000412">
    <property type="entry name" value="ABC_2_transport"/>
</dbReference>
<dbReference type="PANTHER" id="PTHR43229">
    <property type="entry name" value="NODULATION PROTEIN J"/>
    <property type="match status" value="1"/>
</dbReference>
<feature type="region of interest" description="Disordered" evidence="7">
    <location>
        <begin position="1"/>
        <end position="25"/>
    </location>
</feature>
<feature type="transmembrane region" description="Helical" evidence="6">
    <location>
        <begin position="80"/>
        <end position="100"/>
    </location>
</feature>
<evidence type="ECO:0000256" key="1">
    <source>
        <dbReference type="ARBA" id="ARBA00004141"/>
    </source>
</evidence>
<dbReference type="InterPro" id="IPR051784">
    <property type="entry name" value="Nod_factor_ABC_transporter"/>
</dbReference>
<keyword evidence="3 6" id="KW-1133">Transmembrane helix</keyword>
<dbReference type="PRINTS" id="PR00164">
    <property type="entry name" value="ABC2TRNSPORT"/>
</dbReference>
<feature type="transmembrane region" description="Helical" evidence="6">
    <location>
        <begin position="142"/>
        <end position="163"/>
    </location>
</feature>
<feature type="transmembrane region" description="Helical" evidence="6">
    <location>
        <begin position="206"/>
        <end position="231"/>
    </location>
</feature>
<dbReference type="GO" id="GO:0140359">
    <property type="term" value="F:ABC-type transporter activity"/>
    <property type="evidence" value="ECO:0007669"/>
    <property type="project" value="InterPro"/>
</dbReference>
<dbReference type="PIRSF" id="PIRSF006648">
    <property type="entry name" value="DrrB"/>
    <property type="match status" value="1"/>
</dbReference>
<reference evidence="10" key="1">
    <citation type="submission" date="2016-06" db="EMBL/GenBank/DDBJ databases">
        <authorList>
            <person name="Varghese N."/>
            <person name="Submissions Spin"/>
        </authorList>
    </citation>
    <scope>NUCLEOTIDE SEQUENCE [LARGE SCALE GENOMIC DNA]</scope>
    <source>
        <strain evidence="10">DSM 44100</strain>
    </source>
</reference>
<dbReference type="OrthoDB" id="3364214at2"/>
<evidence type="ECO:0000256" key="7">
    <source>
        <dbReference type="SAM" id="MobiDB-lite"/>
    </source>
</evidence>
<evidence type="ECO:0000256" key="3">
    <source>
        <dbReference type="ARBA" id="ARBA00022989"/>
    </source>
</evidence>
<protein>
    <recommendedName>
        <fullName evidence="6">Transport permease protein</fullName>
    </recommendedName>
</protein>
<name>A0A1C4X6V4_9ACTN</name>
<keyword evidence="2 6" id="KW-0812">Transmembrane</keyword>
<dbReference type="GO" id="GO:0046677">
    <property type="term" value="P:response to antibiotic"/>
    <property type="evidence" value="ECO:0007669"/>
    <property type="project" value="UniProtKB-KW"/>
</dbReference>
<evidence type="ECO:0000256" key="6">
    <source>
        <dbReference type="RuleBase" id="RU361157"/>
    </source>
</evidence>
<evidence type="ECO:0000256" key="2">
    <source>
        <dbReference type="ARBA" id="ARBA00022692"/>
    </source>
</evidence>
<gene>
    <name evidence="9" type="ORF">GA0070216_104178</name>
</gene>
<dbReference type="Pfam" id="PF01061">
    <property type="entry name" value="ABC2_membrane"/>
    <property type="match status" value="1"/>
</dbReference>
<comment type="subcellular location">
    <subcellularLocation>
        <location evidence="6">Cell membrane</location>
        <topology evidence="6">Multi-pass membrane protein</topology>
    </subcellularLocation>
    <subcellularLocation>
        <location evidence="1">Membrane</location>
        <topology evidence="1">Multi-pass membrane protein</topology>
    </subcellularLocation>
</comment>
<feature type="transmembrane region" description="Helical" evidence="6">
    <location>
        <begin position="251"/>
        <end position="275"/>
    </location>
</feature>
<keyword evidence="10" id="KW-1185">Reference proteome</keyword>
<proteinExistence type="inferred from homology"/>
<dbReference type="Proteomes" id="UP000198797">
    <property type="component" value="Unassembled WGS sequence"/>
</dbReference>